<comment type="caution">
    <text evidence="8">The sequence shown here is derived from an EMBL/GenBank/DDBJ whole genome shotgun (WGS) entry which is preliminary data.</text>
</comment>
<accession>A0A1D2N662</accession>
<dbReference type="OrthoDB" id="8904098at2759"/>
<dbReference type="Gene3D" id="1.20.1250.20">
    <property type="entry name" value="MFS general substrate transporter like domains"/>
    <property type="match status" value="2"/>
</dbReference>
<sequence length="711" mass="78718">MTEGSKTDKELQLRDSMEMEGVSGKRLPYPKGCFFIMATELSERFSYYGMRAVLTIYMRNELNFSENTATSYYHIFLMLCYGLPVVWGVLSDSWLGKYRTIFYVSILFAIGNVTLTLSSIPPLKLPVEAFFFVGLFLMAVGTAGMKPCVAPLGGEQFILPQQENQLKQFFSLFFFAITIGNMISTVITPVFRRDVSCFGMENCYPLAFGVPSTIMLLAIVVFVSGRRLYVINTPNGNMMVKVVKCMSYAISNRGKKSASVSPSPSTHWLDSAADKYDESLIADTKGLLRVLVYYLPVPMFFALYEQLGSRWTLQVSNAILMFIFLPFFQYVIYPIFGKCGVCKKPLQKMVIGGVLAALSFAVAGIVETKIEPAVRSEPASGLTVLNFANNVPCPIDIWLNSSASAQESDYTVNINDVVTLPPMNFKNRQILARTASENCSGSNLGLDIQWLGILDVAPTAYQTASISVTSNNSLSVSPLPFEDDFAKSKDGNARVRFAVSRDSSSFKFKADEGVMKVTLTPVKGNGETKSFLLLRAEDNIVFSNTEEVSEDTYTVTLQTNTGNIRLTTVYEFLNGGSYVLVMHDDLQSAGQIKSQLVIVTPANNIHILWLLPQYVLMAWGEILFIVSGMEFSFTEAPASMKSVLQAIWHLMNACGNVIVIIAAMFHGHSPHSQGTEFFTFAGLMMADSIVFAFMAWRYKYVSSGETPVIAH</sequence>
<dbReference type="InterPro" id="IPR036259">
    <property type="entry name" value="MFS_trans_sf"/>
</dbReference>
<proteinExistence type="inferred from homology"/>
<evidence type="ECO:0000256" key="1">
    <source>
        <dbReference type="ARBA" id="ARBA00004141"/>
    </source>
</evidence>
<dbReference type="GO" id="GO:0022857">
    <property type="term" value="F:transmembrane transporter activity"/>
    <property type="evidence" value="ECO:0007669"/>
    <property type="project" value="InterPro"/>
</dbReference>
<dbReference type="PANTHER" id="PTHR11654">
    <property type="entry name" value="OLIGOPEPTIDE TRANSPORTER-RELATED"/>
    <property type="match status" value="1"/>
</dbReference>
<keyword evidence="9" id="KW-1185">Reference proteome</keyword>
<feature type="transmembrane region" description="Helical" evidence="7">
    <location>
        <begin position="72"/>
        <end position="90"/>
    </location>
</feature>
<dbReference type="InterPro" id="IPR000109">
    <property type="entry name" value="POT_fam"/>
</dbReference>
<keyword evidence="5 7" id="KW-1133">Transmembrane helix</keyword>
<evidence type="ECO:0000313" key="8">
    <source>
        <dbReference type="EMBL" id="ODN00565.1"/>
    </source>
</evidence>
<feature type="transmembrane region" description="Helical" evidence="7">
    <location>
        <begin position="286"/>
        <end position="304"/>
    </location>
</feature>
<name>A0A1D2N662_ORCCI</name>
<protein>
    <submittedName>
        <fullName evidence="8">Solute carrier family 15 member 2</fullName>
    </submittedName>
</protein>
<feature type="transmembrane region" description="Helical" evidence="7">
    <location>
        <begin position="348"/>
        <end position="366"/>
    </location>
</feature>
<evidence type="ECO:0000256" key="6">
    <source>
        <dbReference type="ARBA" id="ARBA00023136"/>
    </source>
</evidence>
<dbReference type="OMA" id="PMFFALY"/>
<keyword evidence="4" id="KW-0653">Protein transport</keyword>
<organism evidence="8 9">
    <name type="scientific">Orchesella cincta</name>
    <name type="common">Springtail</name>
    <name type="synonym">Podura cincta</name>
    <dbReference type="NCBI Taxonomy" id="48709"/>
    <lineage>
        <taxon>Eukaryota</taxon>
        <taxon>Metazoa</taxon>
        <taxon>Ecdysozoa</taxon>
        <taxon>Arthropoda</taxon>
        <taxon>Hexapoda</taxon>
        <taxon>Collembola</taxon>
        <taxon>Entomobryomorpha</taxon>
        <taxon>Entomobryoidea</taxon>
        <taxon>Orchesellidae</taxon>
        <taxon>Orchesellinae</taxon>
        <taxon>Orchesella</taxon>
    </lineage>
</organism>
<evidence type="ECO:0000256" key="2">
    <source>
        <dbReference type="ARBA" id="ARBA00005982"/>
    </source>
</evidence>
<dbReference type="GO" id="GO:0016020">
    <property type="term" value="C:membrane"/>
    <property type="evidence" value="ECO:0007669"/>
    <property type="project" value="UniProtKB-SubCell"/>
</dbReference>
<evidence type="ECO:0000256" key="5">
    <source>
        <dbReference type="ARBA" id="ARBA00022989"/>
    </source>
</evidence>
<evidence type="ECO:0000313" key="9">
    <source>
        <dbReference type="Proteomes" id="UP000094527"/>
    </source>
</evidence>
<feature type="transmembrane region" description="Helical" evidence="7">
    <location>
        <begin position="129"/>
        <end position="149"/>
    </location>
</feature>
<dbReference type="Pfam" id="PF00854">
    <property type="entry name" value="PTR2"/>
    <property type="match status" value="2"/>
</dbReference>
<keyword evidence="4" id="KW-0571">Peptide transport</keyword>
<keyword evidence="6 7" id="KW-0472">Membrane</keyword>
<feature type="transmembrane region" description="Helical" evidence="7">
    <location>
        <begin position="316"/>
        <end position="336"/>
    </location>
</feature>
<feature type="transmembrane region" description="Helical" evidence="7">
    <location>
        <begin position="204"/>
        <end position="223"/>
    </location>
</feature>
<keyword evidence="4" id="KW-0813">Transport</keyword>
<feature type="transmembrane region" description="Helical" evidence="7">
    <location>
        <begin position="607"/>
        <end position="626"/>
    </location>
</feature>
<evidence type="ECO:0000256" key="4">
    <source>
        <dbReference type="ARBA" id="ARBA00022856"/>
    </source>
</evidence>
<comment type="subcellular location">
    <subcellularLocation>
        <location evidence="1">Membrane</location>
        <topology evidence="1">Multi-pass membrane protein</topology>
    </subcellularLocation>
</comment>
<reference evidence="8 9" key="1">
    <citation type="journal article" date="2016" name="Genome Biol. Evol.">
        <title>Gene Family Evolution Reflects Adaptation to Soil Environmental Stressors in the Genome of the Collembolan Orchesella cincta.</title>
        <authorList>
            <person name="Faddeeva-Vakhrusheva A."/>
            <person name="Derks M.F."/>
            <person name="Anvar S.Y."/>
            <person name="Agamennone V."/>
            <person name="Suring W."/>
            <person name="Smit S."/>
            <person name="van Straalen N.M."/>
            <person name="Roelofs D."/>
        </authorList>
    </citation>
    <scope>NUCLEOTIDE SEQUENCE [LARGE SCALE GENOMIC DNA]</scope>
    <source>
        <tissue evidence="8">Mixed pool</tissue>
    </source>
</reference>
<comment type="similarity">
    <text evidence="2">Belongs to the major facilitator superfamily. Proton-dependent oligopeptide transporter (POT/PTR) (TC 2.A.17) family.</text>
</comment>
<keyword evidence="3 7" id="KW-0812">Transmembrane</keyword>
<feature type="transmembrane region" description="Helical" evidence="7">
    <location>
        <begin position="102"/>
        <end position="123"/>
    </location>
</feature>
<dbReference type="AlphaFoldDB" id="A0A1D2N662"/>
<feature type="transmembrane region" description="Helical" evidence="7">
    <location>
        <begin position="677"/>
        <end position="696"/>
    </location>
</feature>
<dbReference type="EMBL" id="LJIJ01000199">
    <property type="protein sequence ID" value="ODN00565.1"/>
    <property type="molecule type" value="Genomic_DNA"/>
</dbReference>
<gene>
    <name evidence="8" type="ORF">Ocin01_06116</name>
</gene>
<feature type="transmembrane region" description="Helical" evidence="7">
    <location>
        <begin position="169"/>
        <end position="192"/>
    </location>
</feature>
<dbReference type="SUPFAM" id="SSF103473">
    <property type="entry name" value="MFS general substrate transporter"/>
    <property type="match status" value="1"/>
</dbReference>
<evidence type="ECO:0000256" key="7">
    <source>
        <dbReference type="SAM" id="Phobius"/>
    </source>
</evidence>
<dbReference type="Proteomes" id="UP000094527">
    <property type="component" value="Unassembled WGS sequence"/>
</dbReference>
<evidence type="ECO:0000256" key="3">
    <source>
        <dbReference type="ARBA" id="ARBA00022692"/>
    </source>
</evidence>
<dbReference type="GO" id="GO:0015833">
    <property type="term" value="P:peptide transport"/>
    <property type="evidence" value="ECO:0007669"/>
    <property type="project" value="UniProtKB-KW"/>
</dbReference>
<feature type="transmembrane region" description="Helical" evidence="7">
    <location>
        <begin position="646"/>
        <end position="665"/>
    </location>
</feature>